<dbReference type="STRING" id="31958.SD37_16760"/>
<dbReference type="EMBL" id="CP016174">
    <property type="protein sequence ID" value="ANN17130.1"/>
    <property type="molecule type" value="Genomic_DNA"/>
</dbReference>
<feature type="domain" description="YcaO" evidence="2">
    <location>
        <begin position="62"/>
        <end position="381"/>
    </location>
</feature>
<dbReference type="Pfam" id="PF02624">
    <property type="entry name" value="YcaO"/>
    <property type="match status" value="1"/>
</dbReference>
<dbReference type="NCBIfam" id="TIGR00702">
    <property type="entry name" value="YcaO-type kinase domain"/>
    <property type="match status" value="1"/>
</dbReference>
<protein>
    <recommendedName>
        <fullName evidence="2">YcaO domain-containing protein</fullName>
    </recommendedName>
</protein>
<dbReference type="AlphaFoldDB" id="A0A193BY82"/>
<evidence type="ECO:0000256" key="1">
    <source>
        <dbReference type="SAM" id="MobiDB-lite"/>
    </source>
</evidence>
<dbReference type="InterPro" id="IPR003776">
    <property type="entry name" value="YcaO-like_dom"/>
</dbReference>
<dbReference type="PROSITE" id="PS51664">
    <property type="entry name" value="YCAO"/>
    <property type="match status" value="1"/>
</dbReference>
<evidence type="ECO:0000259" key="2">
    <source>
        <dbReference type="PROSITE" id="PS51664"/>
    </source>
</evidence>
<dbReference type="KEGG" id="aori:SD37_16760"/>
<gene>
    <name evidence="3" type="ORF">SD37_16760</name>
</gene>
<dbReference type="Proteomes" id="UP000093695">
    <property type="component" value="Chromosome"/>
</dbReference>
<dbReference type="RefSeq" id="WP_044850624.1">
    <property type="nucleotide sequence ID" value="NZ_CP016174.1"/>
</dbReference>
<dbReference type="PANTHER" id="PTHR37809:SF1">
    <property type="entry name" value="RIBOSOMAL PROTEIN S12 METHYLTHIOTRANSFERASE ACCESSORY FACTOR YCAO"/>
    <property type="match status" value="1"/>
</dbReference>
<dbReference type="Gene3D" id="3.30.160.660">
    <property type="match status" value="1"/>
</dbReference>
<proteinExistence type="predicted"/>
<feature type="region of interest" description="Disordered" evidence="1">
    <location>
        <begin position="299"/>
        <end position="319"/>
    </location>
</feature>
<evidence type="ECO:0000313" key="3">
    <source>
        <dbReference type="EMBL" id="ANN17130.1"/>
    </source>
</evidence>
<keyword evidence="4" id="KW-1185">Reference proteome</keyword>
<organism evidence="3 4">
    <name type="scientific">Amycolatopsis orientalis</name>
    <name type="common">Nocardia orientalis</name>
    <dbReference type="NCBI Taxonomy" id="31958"/>
    <lineage>
        <taxon>Bacteria</taxon>
        <taxon>Bacillati</taxon>
        <taxon>Actinomycetota</taxon>
        <taxon>Actinomycetes</taxon>
        <taxon>Pseudonocardiales</taxon>
        <taxon>Pseudonocardiaceae</taxon>
        <taxon>Amycolatopsis</taxon>
    </lineage>
</organism>
<name>A0A193BY82_AMYOR</name>
<evidence type="ECO:0000313" key="4">
    <source>
        <dbReference type="Proteomes" id="UP000093695"/>
    </source>
</evidence>
<accession>A0A193BY82</accession>
<sequence>MKAYRTGTHRACPPEQTWGRLLHLLPRFGITRIADVTGLDDLGIPTAVAVRPGAHTVSVSQGKGVSPTLAKISATMESIETWHAENRTPSAEVTDTPAGAGVPYAPETLPDCAAPGLLADQAQDWITARGALSGREAPVPRDYVDMGLSCQYRPSRLYSSTSNGLAAGNTRTEAVLHGLYELVERDTICELKNLPLDARRYLDLDSVTDPDCARIIERCREAGSWLEVVHVPGRLGVATFVCYLWSESFPTVMAGSGTHLDPVVALLRAVTEAAQSRLTAITGTREDISPGVYASHRRIDEPVTPASAPREDFADVPDGGTDSLDKDLDHLCATVSPFCGEPLVVDLTDPLVGIDVVRVIAPGLRFDRRHHLPRLQQAGAR</sequence>
<dbReference type="PANTHER" id="PTHR37809">
    <property type="entry name" value="RIBOSOMAL PROTEIN S12 METHYLTHIOTRANSFERASE ACCESSORY FACTOR YCAO"/>
    <property type="match status" value="1"/>
</dbReference>
<reference evidence="3 4" key="1">
    <citation type="journal article" date="2015" name="Genome Announc.">
        <title>Draft Genome Sequence of Norvancomycin-Producing Strain Amycolatopsis orientalis CPCC200066.</title>
        <authorList>
            <person name="Lei X."/>
            <person name="Yuan F."/>
            <person name="Shi Y."/>
            <person name="Li X."/>
            <person name="Wang L."/>
            <person name="Hong B."/>
        </authorList>
    </citation>
    <scope>NUCLEOTIDE SEQUENCE [LARGE SCALE GENOMIC DNA]</scope>
    <source>
        <strain evidence="3 4">B-37</strain>
    </source>
</reference>